<feature type="transmembrane region" description="Helical" evidence="6">
    <location>
        <begin position="26"/>
        <end position="50"/>
    </location>
</feature>
<feature type="transmembrane region" description="Helical" evidence="6">
    <location>
        <begin position="62"/>
        <end position="86"/>
    </location>
</feature>
<feature type="transmembrane region" description="Helical" evidence="6">
    <location>
        <begin position="248"/>
        <end position="267"/>
    </location>
</feature>
<accession>A0A016TQ24</accession>
<evidence type="ECO:0000313" key="9">
    <source>
        <dbReference type="Proteomes" id="UP000024635"/>
    </source>
</evidence>
<dbReference type="STRING" id="53326.A0A016TQ24"/>
<dbReference type="AlphaFoldDB" id="A0A016TQ24"/>
<evidence type="ECO:0000256" key="5">
    <source>
        <dbReference type="RuleBase" id="RU000688"/>
    </source>
</evidence>
<dbReference type="CDD" id="cd14978">
    <property type="entry name" value="7tmA_FMRFamide_R-like"/>
    <property type="match status" value="1"/>
</dbReference>
<dbReference type="PROSITE" id="PS00237">
    <property type="entry name" value="G_PROTEIN_RECEP_F1_1"/>
    <property type="match status" value="1"/>
</dbReference>
<comment type="subcellular location">
    <subcellularLocation>
        <location evidence="1">Membrane</location>
    </subcellularLocation>
</comment>
<organism evidence="8 9">
    <name type="scientific">Ancylostoma ceylanicum</name>
    <dbReference type="NCBI Taxonomy" id="53326"/>
    <lineage>
        <taxon>Eukaryota</taxon>
        <taxon>Metazoa</taxon>
        <taxon>Ecdysozoa</taxon>
        <taxon>Nematoda</taxon>
        <taxon>Chromadorea</taxon>
        <taxon>Rhabditida</taxon>
        <taxon>Rhabditina</taxon>
        <taxon>Rhabditomorpha</taxon>
        <taxon>Strongyloidea</taxon>
        <taxon>Ancylostomatidae</taxon>
        <taxon>Ancylostomatinae</taxon>
        <taxon>Ancylostoma</taxon>
    </lineage>
</organism>
<keyword evidence="3 6" id="KW-1133">Transmembrane helix</keyword>
<feature type="transmembrane region" description="Helical" evidence="6">
    <location>
        <begin position="293"/>
        <end position="312"/>
    </location>
</feature>
<comment type="similarity">
    <text evidence="5">Belongs to the G-protein coupled receptor 1 family.</text>
</comment>
<evidence type="ECO:0000256" key="3">
    <source>
        <dbReference type="ARBA" id="ARBA00022989"/>
    </source>
</evidence>
<dbReference type="Gene3D" id="1.20.1070.10">
    <property type="entry name" value="Rhodopsin 7-helix transmembrane proteins"/>
    <property type="match status" value="1"/>
</dbReference>
<feature type="transmembrane region" description="Helical" evidence="6">
    <location>
        <begin position="148"/>
        <end position="165"/>
    </location>
</feature>
<feature type="domain" description="G-protein coupled receptors family 1 profile" evidence="7">
    <location>
        <begin position="42"/>
        <end position="309"/>
    </location>
</feature>
<feature type="transmembrane region" description="Helical" evidence="6">
    <location>
        <begin position="106"/>
        <end position="127"/>
    </location>
</feature>
<evidence type="ECO:0000259" key="7">
    <source>
        <dbReference type="PROSITE" id="PS50262"/>
    </source>
</evidence>
<dbReference type="Pfam" id="PF00001">
    <property type="entry name" value="7tm_1"/>
    <property type="match status" value="1"/>
</dbReference>
<comment type="caution">
    <text evidence="8">The sequence shown here is derived from an EMBL/GenBank/DDBJ whole genome shotgun (WGS) entry which is preliminary data.</text>
</comment>
<dbReference type="GO" id="GO:0004930">
    <property type="term" value="F:G protein-coupled receptor activity"/>
    <property type="evidence" value="ECO:0007669"/>
    <property type="project" value="UniProtKB-KW"/>
</dbReference>
<reference evidence="9" key="1">
    <citation type="journal article" date="2015" name="Nat. Genet.">
        <title>The genome and transcriptome of the zoonotic hookworm Ancylostoma ceylanicum identify infection-specific gene families.</title>
        <authorList>
            <person name="Schwarz E.M."/>
            <person name="Hu Y."/>
            <person name="Antoshechkin I."/>
            <person name="Miller M.M."/>
            <person name="Sternberg P.W."/>
            <person name="Aroian R.V."/>
        </authorList>
    </citation>
    <scope>NUCLEOTIDE SEQUENCE</scope>
    <source>
        <strain evidence="9">HY135</strain>
    </source>
</reference>
<dbReference type="PRINTS" id="PR00237">
    <property type="entry name" value="GPCRRHODOPSN"/>
</dbReference>
<keyword evidence="5" id="KW-0807">Transducer</keyword>
<evidence type="ECO:0000256" key="1">
    <source>
        <dbReference type="ARBA" id="ARBA00004370"/>
    </source>
</evidence>
<sequence>MSYFLLSLEIESRILPEIKWNMDSQQWMACAILSLVIIGCFGNALSFLLFSRPHMRCSSVNVLLCALSFIDFSLLLLSIPTFVIPNLDLWSSQQSAVTFLAYVLKLLYPLNLIMQTCSVYTMVMITFERWTAVCRPLQVRVWCSPKKSRIAILCIFISAVLYNFARFFEYRLIHTPDGAIYEKWLRDPANYRGYYVGYYTVLYILTHFLIPFTIMAVLNGSVIVTMWRGRRMRQMLTRQQQREQSTTVMLLIVTIVFAVCNTLPFLLNVVESVFPDLFVDPRTTHIAYTLNDLSNLLVVLNSATTFLVYFTFSEKYRQTLVFIIKNGCCASISDYNTYTAMSRTASMRVNSGGGDLQRSGSKLSTSSRSSDVLLKPLCLQKRNERFSSEYNNRTSKYHDDFKLPRLPTEKRKKKYKLSVADSMIAPPEIRVTFSDDTRTPPKSP</sequence>
<dbReference type="Proteomes" id="UP000024635">
    <property type="component" value="Unassembled WGS sequence"/>
</dbReference>
<dbReference type="PROSITE" id="PS50262">
    <property type="entry name" value="G_PROTEIN_RECEP_F1_2"/>
    <property type="match status" value="1"/>
</dbReference>
<evidence type="ECO:0000313" key="8">
    <source>
        <dbReference type="EMBL" id="EYC04875.1"/>
    </source>
</evidence>
<dbReference type="InterPro" id="IPR053352">
    <property type="entry name" value="FMRFamide_rcpt"/>
</dbReference>
<evidence type="ECO:0000256" key="2">
    <source>
        <dbReference type="ARBA" id="ARBA00022692"/>
    </source>
</evidence>
<protein>
    <recommendedName>
        <fullName evidence="7">G-protein coupled receptors family 1 profile domain-containing protein</fullName>
    </recommendedName>
</protein>
<name>A0A016TQ24_9BILA</name>
<gene>
    <name evidence="8" type="primary">Acey_s0085.g1842</name>
    <name evidence="8" type="synonym">Acey-frpr-18</name>
    <name evidence="8" type="ORF">Y032_0085g1842</name>
</gene>
<evidence type="ECO:0000256" key="6">
    <source>
        <dbReference type="SAM" id="Phobius"/>
    </source>
</evidence>
<dbReference type="PANTHER" id="PTHR47323:SF4">
    <property type="entry name" value="FMRFAMIDE PEPTIDE RECEPTOR FRPR-18"/>
    <property type="match status" value="1"/>
</dbReference>
<keyword evidence="9" id="KW-1185">Reference proteome</keyword>
<keyword evidence="5" id="KW-0675">Receptor</keyword>
<keyword evidence="4 6" id="KW-0472">Membrane</keyword>
<dbReference type="InterPro" id="IPR000276">
    <property type="entry name" value="GPCR_Rhodpsn"/>
</dbReference>
<dbReference type="SUPFAM" id="SSF81321">
    <property type="entry name" value="Family A G protein-coupled receptor-like"/>
    <property type="match status" value="1"/>
</dbReference>
<dbReference type="PANTHER" id="PTHR47323">
    <property type="entry name" value="FMRFAMIDE PEPTIDE RECEPTOR FAMILY-RELATED"/>
    <property type="match status" value="1"/>
</dbReference>
<keyword evidence="2 5" id="KW-0812">Transmembrane</keyword>
<proteinExistence type="inferred from homology"/>
<dbReference type="EMBL" id="JARK01001421">
    <property type="protein sequence ID" value="EYC04875.1"/>
    <property type="molecule type" value="Genomic_DNA"/>
</dbReference>
<dbReference type="GO" id="GO:0016020">
    <property type="term" value="C:membrane"/>
    <property type="evidence" value="ECO:0007669"/>
    <property type="project" value="UniProtKB-SubCell"/>
</dbReference>
<dbReference type="InterPro" id="IPR017452">
    <property type="entry name" value="GPCR_Rhodpsn_7TM"/>
</dbReference>
<keyword evidence="5" id="KW-0297">G-protein coupled receptor</keyword>
<dbReference type="OrthoDB" id="10011262at2759"/>
<evidence type="ECO:0000256" key="4">
    <source>
        <dbReference type="ARBA" id="ARBA00023136"/>
    </source>
</evidence>
<feature type="transmembrane region" description="Helical" evidence="6">
    <location>
        <begin position="201"/>
        <end position="227"/>
    </location>
</feature>